<proteinExistence type="predicted"/>
<gene>
    <name evidence="2" type="ORF">JTE90_002741</name>
</gene>
<sequence>MDLHLKPVQKSPASLRAKGKYDPSSSTRGNLELASWRPSLFKDPNDLPGEWAGIVAQWASFCRPLIRLEAVARSLEATTEPQIKRNG</sequence>
<accession>A0AAV6VWW4</accession>
<dbReference type="AlphaFoldDB" id="A0AAV6VWW4"/>
<name>A0AAV6VWW4_9ARAC</name>
<protein>
    <submittedName>
        <fullName evidence="2">Uncharacterized protein</fullName>
    </submittedName>
</protein>
<keyword evidence="3" id="KW-1185">Reference proteome</keyword>
<dbReference type="Proteomes" id="UP000827092">
    <property type="component" value="Unassembled WGS sequence"/>
</dbReference>
<organism evidence="2 3">
    <name type="scientific">Oedothorax gibbosus</name>
    <dbReference type="NCBI Taxonomy" id="931172"/>
    <lineage>
        <taxon>Eukaryota</taxon>
        <taxon>Metazoa</taxon>
        <taxon>Ecdysozoa</taxon>
        <taxon>Arthropoda</taxon>
        <taxon>Chelicerata</taxon>
        <taxon>Arachnida</taxon>
        <taxon>Araneae</taxon>
        <taxon>Araneomorphae</taxon>
        <taxon>Entelegynae</taxon>
        <taxon>Araneoidea</taxon>
        <taxon>Linyphiidae</taxon>
        <taxon>Erigoninae</taxon>
        <taxon>Oedothorax</taxon>
    </lineage>
</organism>
<feature type="region of interest" description="Disordered" evidence="1">
    <location>
        <begin position="1"/>
        <end position="29"/>
    </location>
</feature>
<evidence type="ECO:0000256" key="1">
    <source>
        <dbReference type="SAM" id="MobiDB-lite"/>
    </source>
</evidence>
<evidence type="ECO:0000313" key="2">
    <source>
        <dbReference type="EMBL" id="KAG8201067.1"/>
    </source>
</evidence>
<evidence type="ECO:0000313" key="3">
    <source>
        <dbReference type="Proteomes" id="UP000827092"/>
    </source>
</evidence>
<reference evidence="2 3" key="1">
    <citation type="journal article" date="2022" name="Nat. Ecol. Evol.">
        <title>A masculinizing supergene underlies an exaggerated male reproductive morph in a spider.</title>
        <authorList>
            <person name="Hendrickx F."/>
            <person name="De Corte Z."/>
            <person name="Sonet G."/>
            <person name="Van Belleghem S.M."/>
            <person name="Kostlbacher S."/>
            <person name="Vangestel C."/>
        </authorList>
    </citation>
    <scope>NUCLEOTIDE SEQUENCE [LARGE SCALE GENOMIC DNA]</scope>
    <source>
        <strain evidence="2">W744_W776</strain>
    </source>
</reference>
<dbReference type="EMBL" id="JAFNEN010000009">
    <property type="protein sequence ID" value="KAG8201067.1"/>
    <property type="molecule type" value="Genomic_DNA"/>
</dbReference>
<comment type="caution">
    <text evidence="2">The sequence shown here is derived from an EMBL/GenBank/DDBJ whole genome shotgun (WGS) entry which is preliminary data.</text>
</comment>